<dbReference type="EMBL" id="CM003373">
    <property type="protein sequence ID" value="KOM37339.1"/>
    <property type="molecule type" value="Genomic_DNA"/>
</dbReference>
<proteinExistence type="predicted"/>
<evidence type="ECO:0000313" key="3">
    <source>
        <dbReference type="EMBL" id="KOM37339.1"/>
    </source>
</evidence>
<sequence length="99" mass="11185">MTEGGESWKAVMLKKTEGEKSQKGKMMIVGDESNAEYYEEGKKLKLETSDGLTMEVEISIVKEMEMIRPFIKDADTDNSVVIPLFDVSSHILNRIIKIT</sequence>
<dbReference type="SUPFAM" id="SSF54695">
    <property type="entry name" value="POZ domain"/>
    <property type="match status" value="1"/>
</dbReference>
<evidence type="ECO:0000313" key="4">
    <source>
        <dbReference type="Proteomes" id="UP000053144"/>
    </source>
</evidence>
<reference evidence="4" key="1">
    <citation type="journal article" date="2015" name="Proc. Natl. Acad. Sci. U.S.A.">
        <title>Genome sequencing of adzuki bean (Vigna angularis) provides insight into high starch and low fat accumulation and domestication.</title>
        <authorList>
            <person name="Yang K."/>
            <person name="Tian Z."/>
            <person name="Chen C."/>
            <person name="Luo L."/>
            <person name="Zhao B."/>
            <person name="Wang Z."/>
            <person name="Yu L."/>
            <person name="Li Y."/>
            <person name="Sun Y."/>
            <person name="Li W."/>
            <person name="Chen Y."/>
            <person name="Li Y."/>
            <person name="Zhang Y."/>
            <person name="Ai D."/>
            <person name="Zhao J."/>
            <person name="Shang C."/>
            <person name="Ma Y."/>
            <person name="Wu B."/>
            <person name="Wang M."/>
            <person name="Gao L."/>
            <person name="Sun D."/>
            <person name="Zhang P."/>
            <person name="Guo F."/>
            <person name="Wang W."/>
            <person name="Li Y."/>
            <person name="Wang J."/>
            <person name="Varshney R.K."/>
            <person name="Wang J."/>
            <person name="Ling H.Q."/>
            <person name="Wan P."/>
        </authorList>
    </citation>
    <scope>NUCLEOTIDE SEQUENCE</scope>
    <source>
        <strain evidence="4">cv. Jingnong 6</strain>
    </source>
</reference>
<organism evidence="3 4">
    <name type="scientific">Phaseolus angularis</name>
    <name type="common">Azuki bean</name>
    <name type="synonym">Vigna angularis</name>
    <dbReference type="NCBI Taxonomy" id="3914"/>
    <lineage>
        <taxon>Eukaryota</taxon>
        <taxon>Viridiplantae</taxon>
        <taxon>Streptophyta</taxon>
        <taxon>Embryophyta</taxon>
        <taxon>Tracheophyta</taxon>
        <taxon>Spermatophyta</taxon>
        <taxon>Magnoliopsida</taxon>
        <taxon>eudicotyledons</taxon>
        <taxon>Gunneridae</taxon>
        <taxon>Pentapetalae</taxon>
        <taxon>rosids</taxon>
        <taxon>fabids</taxon>
        <taxon>Fabales</taxon>
        <taxon>Fabaceae</taxon>
        <taxon>Papilionoideae</taxon>
        <taxon>50 kb inversion clade</taxon>
        <taxon>NPAAA clade</taxon>
        <taxon>indigoferoid/millettioid clade</taxon>
        <taxon>Phaseoleae</taxon>
        <taxon>Vigna</taxon>
    </lineage>
</organism>
<dbReference type="Gene3D" id="3.30.710.10">
    <property type="entry name" value="Potassium Channel Kv1.1, Chain A"/>
    <property type="match status" value="1"/>
</dbReference>
<comment type="pathway">
    <text evidence="1">Protein modification; protein ubiquitination.</text>
</comment>
<dbReference type="GO" id="GO:0006511">
    <property type="term" value="P:ubiquitin-dependent protein catabolic process"/>
    <property type="evidence" value="ECO:0007669"/>
    <property type="project" value="InterPro"/>
</dbReference>
<gene>
    <name evidence="3" type="ORF">LR48_Vigan03g072000</name>
</gene>
<name>A0A0L9U4L2_PHAAN</name>
<evidence type="ECO:0000259" key="2">
    <source>
        <dbReference type="Pfam" id="PF03931"/>
    </source>
</evidence>
<accession>A0A0L9U4L2</accession>
<dbReference type="AlphaFoldDB" id="A0A0L9U4L2"/>
<dbReference type="InterPro" id="IPR016073">
    <property type="entry name" value="Skp1_comp_POZ"/>
</dbReference>
<dbReference type="Pfam" id="PF03931">
    <property type="entry name" value="Skp1_POZ"/>
    <property type="match status" value="1"/>
</dbReference>
<protein>
    <recommendedName>
        <fullName evidence="2">SKP1 component POZ domain-containing protein</fullName>
    </recommendedName>
</protein>
<dbReference type="Gramene" id="KOM37339">
    <property type="protein sequence ID" value="KOM37339"/>
    <property type="gene ID" value="LR48_Vigan03g072000"/>
</dbReference>
<feature type="domain" description="SKP1 component POZ" evidence="2">
    <location>
        <begin position="42"/>
        <end position="96"/>
    </location>
</feature>
<evidence type="ECO:0000256" key="1">
    <source>
        <dbReference type="ARBA" id="ARBA00004906"/>
    </source>
</evidence>
<dbReference type="Proteomes" id="UP000053144">
    <property type="component" value="Chromosome 3"/>
</dbReference>
<dbReference type="InterPro" id="IPR011333">
    <property type="entry name" value="SKP1/BTB/POZ_sf"/>
</dbReference>